<proteinExistence type="predicted"/>
<dbReference type="Pfam" id="PF00560">
    <property type="entry name" value="LRR_1"/>
    <property type="match status" value="2"/>
</dbReference>
<dbReference type="Pfam" id="PF13855">
    <property type="entry name" value="LRR_8"/>
    <property type="match status" value="2"/>
</dbReference>
<dbReference type="EMBL" id="SCEB01010589">
    <property type="protein sequence ID" value="RXM91061.1"/>
    <property type="molecule type" value="Genomic_DNA"/>
</dbReference>
<dbReference type="FunFam" id="3.80.10.10:FF:001164">
    <property type="entry name" value="GH01279p"/>
    <property type="match status" value="1"/>
</dbReference>
<dbReference type="GO" id="GO:0005615">
    <property type="term" value="C:extracellular space"/>
    <property type="evidence" value="ECO:0007669"/>
    <property type="project" value="TreeGrafter"/>
</dbReference>
<name>A0A444USB5_ACIRT</name>
<evidence type="ECO:0000256" key="2">
    <source>
        <dbReference type="ARBA" id="ARBA00022729"/>
    </source>
</evidence>
<keyword evidence="7" id="KW-1185">Reference proteome</keyword>
<organism evidence="6 7">
    <name type="scientific">Acipenser ruthenus</name>
    <name type="common">Sterlet sturgeon</name>
    <dbReference type="NCBI Taxonomy" id="7906"/>
    <lineage>
        <taxon>Eukaryota</taxon>
        <taxon>Metazoa</taxon>
        <taxon>Chordata</taxon>
        <taxon>Craniata</taxon>
        <taxon>Vertebrata</taxon>
        <taxon>Euteleostomi</taxon>
        <taxon>Actinopterygii</taxon>
        <taxon>Chondrostei</taxon>
        <taxon>Acipenseriformes</taxon>
        <taxon>Acipenseridae</taxon>
        <taxon>Acipenser</taxon>
    </lineage>
</organism>
<keyword evidence="4" id="KW-1133">Transmembrane helix</keyword>
<evidence type="ECO:0000256" key="1">
    <source>
        <dbReference type="ARBA" id="ARBA00022614"/>
    </source>
</evidence>
<dbReference type="PROSITE" id="PS51450">
    <property type="entry name" value="LRR"/>
    <property type="match status" value="4"/>
</dbReference>
<evidence type="ECO:0000256" key="3">
    <source>
        <dbReference type="ARBA" id="ARBA00022737"/>
    </source>
</evidence>
<accession>A0A444USB5</accession>
<dbReference type="SMART" id="SM00365">
    <property type="entry name" value="LRR_SD22"/>
    <property type="match status" value="3"/>
</dbReference>
<dbReference type="InterPro" id="IPR050328">
    <property type="entry name" value="Dev_Immune_Receptor"/>
</dbReference>
<evidence type="ECO:0000256" key="4">
    <source>
        <dbReference type="SAM" id="Phobius"/>
    </source>
</evidence>
<dbReference type="SMART" id="SM00369">
    <property type="entry name" value="LRR_TYP"/>
    <property type="match status" value="10"/>
</dbReference>
<dbReference type="GO" id="GO:0031012">
    <property type="term" value="C:extracellular matrix"/>
    <property type="evidence" value="ECO:0007669"/>
    <property type="project" value="TreeGrafter"/>
</dbReference>
<keyword evidence="4" id="KW-0472">Membrane</keyword>
<dbReference type="PANTHER" id="PTHR24373">
    <property type="entry name" value="SLIT RELATED LEUCINE-RICH REPEAT NEURONAL PROTEIN"/>
    <property type="match status" value="1"/>
</dbReference>
<dbReference type="SUPFAM" id="SSF52058">
    <property type="entry name" value="L domain-like"/>
    <property type="match status" value="1"/>
</dbReference>
<evidence type="ECO:0000313" key="6">
    <source>
        <dbReference type="EMBL" id="RXM91061.1"/>
    </source>
</evidence>
<feature type="domain" description="LRRCT" evidence="5">
    <location>
        <begin position="256"/>
        <end position="305"/>
    </location>
</feature>
<feature type="transmembrane region" description="Helical" evidence="4">
    <location>
        <begin position="413"/>
        <end position="433"/>
    </location>
</feature>
<dbReference type="InterPro" id="IPR003591">
    <property type="entry name" value="Leu-rich_rpt_typical-subtyp"/>
</dbReference>
<reference evidence="6 7" key="1">
    <citation type="submission" date="2019-01" db="EMBL/GenBank/DDBJ databases">
        <title>Draft Genome and Complete Hox-Cluster Characterization of the Sterlet Sturgeon (Acipenser ruthenus).</title>
        <authorList>
            <person name="Wei Q."/>
        </authorList>
    </citation>
    <scope>NUCLEOTIDE SEQUENCE [LARGE SCALE GENOMIC DNA]</scope>
    <source>
        <strain evidence="6">WHYD16114868_AA</strain>
        <tissue evidence="6">Blood</tissue>
    </source>
</reference>
<protein>
    <submittedName>
        <fullName evidence="6">Leucine-rich repeat-containing protein 70</fullName>
    </submittedName>
</protein>
<keyword evidence="2" id="KW-0732">Signal</keyword>
<keyword evidence="3" id="KW-0677">Repeat</keyword>
<evidence type="ECO:0000313" key="7">
    <source>
        <dbReference type="Proteomes" id="UP000289886"/>
    </source>
</evidence>
<dbReference type="Proteomes" id="UP000289886">
    <property type="component" value="Unassembled WGS sequence"/>
</dbReference>
<dbReference type="InterPro" id="IPR000483">
    <property type="entry name" value="Cys-rich_flank_reg_C"/>
</dbReference>
<dbReference type="PANTHER" id="PTHR24373:SF382">
    <property type="entry name" value="LEUCINE RICH REPEAT CONTAINING 70"/>
    <property type="match status" value="1"/>
</dbReference>
<sequence>MRHLHKLYYLYLNDNQIERLDPETFRGLSDLHYLYLHHNEIHFLPDGMFADLIALRYLHLQGNRLKKVGSGVFLGMTSLKILNLANNRISRISNSAFMNLGKLEILYLKGNNLGQIASDVFAGLGNVKRLDLSNNPVESVPPFAFKGLENLQYLIVEHARIKHIDKNGFAKLPNLKQLTLSHNNLNCIGSDAFALLRQLRYLHLDRNNISHIGSEAFEGMAASLKVLNLGQNNLKYMQSDVLQPLVSLIHVQATKNPWNCSCQLLGLHNWLVSSTVMMNVHCQHPPQLQGKLLRYVNLNKFGVCAVPNATIIPVVSSTASSLIEHRVLIPNKSTSAMKFPSLPSGKSKSYSVHGGEAVERTKQATTAVPLQIPVQHPPVNLTTENKSPEGEDAPVSLKPLLICEQRIAKLNQGFDILLVFFIFACVLILAMLYKLLHLKHRLKVVEGENVLEYFSFYQSAHYNVREPASHPPNLLPAAAPDVVGNITAGQMGPFKQNNNGNQAQVILFEHSVL</sequence>
<dbReference type="SMART" id="SM00082">
    <property type="entry name" value="LRRCT"/>
    <property type="match status" value="1"/>
</dbReference>
<keyword evidence="1" id="KW-0433">Leucine-rich repeat</keyword>
<evidence type="ECO:0000259" key="5">
    <source>
        <dbReference type="SMART" id="SM00082"/>
    </source>
</evidence>
<dbReference type="FunFam" id="3.80.10.10:FF:001367">
    <property type="entry name" value="Leucine-rich repeat-containing protein 70"/>
    <property type="match status" value="1"/>
</dbReference>
<dbReference type="Gene3D" id="3.80.10.10">
    <property type="entry name" value="Ribonuclease Inhibitor"/>
    <property type="match status" value="2"/>
</dbReference>
<dbReference type="AlphaFoldDB" id="A0A444USB5"/>
<keyword evidence="4" id="KW-0812">Transmembrane</keyword>
<comment type="caution">
    <text evidence="6">The sequence shown here is derived from an EMBL/GenBank/DDBJ whole genome shotgun (WGS) entry which is preliminary data.</text>
</comment>
<dbReference type="InterPro" id="IPR001611">
    <property type="entry name" value="Leu-rich_rpt"/>
</dbReference>
<gene>
    <name evidence="6" type="ORF">EOD39_21568</name>
</gene>
<dbReference type="InterPro" id="IPR032675">
    <property type="entry name" value="LRR_dom_sf"/>
</dbReference>